<evidence type="ECO:0000313" key="5">
    <source>
        <dbReference type="EMBL" id="KFK23625.1"/>
    </source>
</evidence>
<dbReference type="Pfam" id="PF14226">
    <property type="entry name" value="DIOX_N"/>
    <property type="match status" value="1"/>
</dbReference>
<dbReference type="OMA" id="QHEAIDY"/>
<gene>
    <name evidence="5" type="ORF">AALP_AAs58509U000100</name>
</gene>
<dbReference type="eggNOG" id="KOG0143">
    <property type="taxonomic scope" value="Eukaryota"/>
</dbReference>
<protein>
    <recommendedName>
        <fullName evidence="4">Fe2OG dioxygenase domain-containing protein</fullName>
    </recommendedName>
</protein>
<evidence type="ECO:0000256" key="1">
    <source>
        <dbReference type="ARBA" id="ARBA00022723"/>
    </source>
</evidence>
<dbReference type="OrthoDB" id="288590at2759"/>
<comment type="similarity">
    <text evidence="3">Belongs to the iron/ascorbate-dependent oxidoreductase family.</text>
</comment>
<feature type="domain" description="Fe2OG dioxygenase" evidence="4">
    <location>
        <begin position="114"/>
        <end position="214"/>
    </location>
</feature>
<evidence type="ECO:0000259" key="4">
    <source>
        <dbReference type="PROSITE" id="PS51471"/>
    </source>
</evidence>
<accession>A0A087G173</accession>
<organism evidence="5 6">
    <name type="scientific">Arabis alpina</name>
    <name type="common">Alpine rock-cress</name>
    <dbReference type="NCBI Taxonomy" id="50452"/>
    <lineage>
        <taxon>Eukaryota</taxon>
        <taxon>Viridiplantae</taxon>
        <taxon>Streptophyta</taxon>
        <taxon>Embryophyta</taxon>
        <taxon>Tracheophyta</taxon>
        <taxon>Spermatophyta</taxon>
        <taxon>Magnoliopsida</taxon>
        <taxon>eudicotyledons</taxon>
        <taxon>Gunneridae</taxon>
        <taxon>Pentapetalae</taxon>
        <taxon>rosids</taxon>
        <taxon>malvids</taxon>
        <taxon>Brassicales</taxon>
        <taxon>Brassicaceae</taxon>
        <taxon>Arabideae</taxon>
        <taxon>Arabis</taxon>
    </lineage>
</organism>
<dbReference type="AlphaFoldDB" id="A0A087G173"/>
<evidence type="ECO:0000313" key="6">
    <source>
        <dbReference type="Proteomes" id="UP000029120"/>
    </source>
</evidence>
<dbReference type="PANTHER" id="PTHR47990">
    <property type="entry name" value="2-OXOGLUTARATE (2OG) AND FE(II)-DEPENDENT OXYGENASE SUPERFAMILY PROTEIN-RELATED"/>
    <property type="match status" value="1"/>
</dbReference>
<dbReference type="InterPro" id="IPR027443">
    <property type="entry name" value="IPNS-like_sf"/>
</dbReference>
<name>A0A087G173_ARAAL</name>
<dbReference type="InterPro" id="IPR050231">
    <property type="entry name" value="Iron_ascorbate_oxido_reductase"/>
</dbReference>
<dbReference type="Proteomes" id="UP000029120">
    <property type="component" value="Unassembled WGS sequence"/>
</dbReference>
<evidence type="ECO:0000256" key="3">
    <source>
        <dbReference type="RuleBase" id="RU003682"/>
    </source>
</evidence>
<sequence length="263" mass="29747">ISPLLLKCDGSDMMEDAGMAEVVRKLDQACRDIGFFYVIGHGISEDLLNKVKDVSHQFFELPYEEKLKINISPATGYRPENPQGYKELMNEYIKLCTALGGSPYEFEGKMVGDPFWEMRIIGYPGVKSENEIGCGAHTDYSLLTLINQDDDKTALQVRDLAGDWISAIPIPGSFICNIGDMLKILSNGVCESTLHRVINNSPRYRVCVAFFYEPNFDGMVEPLDIFKEKYPGIKRSQVFKRLDYGEYLVNKVQTTFANLVEHN</sequence>
<dbReference type="Gramene" id="KFK23625">
    <property type="protein sequence ID" value="KFK23625"/>
    <property type="gene ID" value="AALP_AAs58509U000100"/>
</dbReference>
<keyword evidence="6" id="KW-1185">Reference proteome</keyword>
<dbReference type="EMBL" id="KL977144">
    <property type="protein sequence ID" value="KFK23625.1"/>
    <property type="molecule type" value="Genomic_DNA"/>
</dbReference>
<keyword evidence="2 3" id="KW-0408">Iron</keyword>
<dbReference type="Gene3D" id="2.60.120.330">
    <property type="entry name" value="B-lactam Antibiotic, Isopenicillin N Synthase, Chain"/>
    <property type="match status" value="1"/>
</dbReference>
<dbReference type="PROSITE" id="PS51471">
    <property type="entry name" value="FE2OG_OXY"/>
    <property type="match status" value="1"/>
</dbReference>
<dbReference type="GO" id="GO:0046872">
    <property type="term" value="F:metal ion binding"/>
    <property type="evidence" value="ECO:0007669"/>
    <property type="project" value="UniProtKB-KW"/>
</dbReference>
<dbReference type="InterPro" id="IPR044861">
    <property type="entry name" value="IPNS-like_FE2OG_OXY"/>
</dbReference>
<proteinExistence type="inferred from homology"/>
<dbReference type="InterPro" id="IPR005123">
    <property type="entry name" value="Oxoglu/Fe-dep_dioxygenase_dom"/>
</dbReference>
<evidence type="ECO:0000256" key="2">
    <source>
        <dbReference type="ARBA" id="ARBA00023004"/>
    </source>
</evidence>
<dbReference type="InterPro" id="IPR026992">
    <property type="entry name" value="DIOX_N"/>
</dbReference>
<dbReference type="GO" id="GO:0016491">
    <property type="term" value="F:oxidoreductase activity"/>
    <property type="evidence" value="ECO:0007669"/>
    <property type="project" value="UniProtKB-KW"/>
</dbReference>
<reference evidence="6" key="1">
    <citation type="journal article" date="2015" name="Nat. Plants">
        <title>Genome expansion of Arabis alpina linked with retrotransposition and reduced symmetric DNA methylation.</title>
        <authorList>
            <person name="Willing E.M."/>
            <person name="Rawat V."/>
            <person name="Mandakova T."/>
            <person name="Maumus F."/>
            <person name="James G.V."/>
            <person name="Nordstroem K.J."/>
            <person name="Becker C."/>
            <person name="Warthmann N."/>
            <person name="Chica C."/>
            <person name="Szarzynska B."/>
            <person name="Zytnicki M."/>
            <person name="Albani M.C."/>
            <person name="Kiefer C."/>
            <person name="Bergonzi S."/>
            <person name="Castaings L."/>
            <person name="Mateos J.L."/>
            <person name="Berns M.C."/>
            <person name="Bujdoso N."/>
            <person name="Piofczyk T."/>
            <person name="de Lorenzo L."/>
            <person name="Barrero-Sicilia C."/>
            <person name="Mateos I."/>
            <person name="Piednoel M."/>
            <person name="Hagmann J."/>
            <person name="Chen-Min-Tao R."/>
            <person name="Iglesias-Fernandez R."/>
            <person name="Schuster S.C."/>
            <person name="Alonso-Blanco C."/>
            <person name="Roudier F."/>
            <person name="Carbonero P."/>
            <person name="Paz-Ares J."/>
            <person name="Davis S.J."/>
            <person name="Pecinka A."/>
            <person name="Quesneville H."/>
            <person name="Colot V."/>
            <person name="Lysak M.A."/>
            <person name="Weigel D."/>
            <person name="Coupland G."/>
            <person name="Schneeberger K."/>
        </authorList>
    </citation>
    <scope>NUCLEOTIDE SEQUENCE [LARGE SCALE GENOMIC DNA]</scope>
    <source>
        <strain evidence="6">cv. Pajares</strain>
    </source>
</reference>
<dbReference type="Pfam" id="PF03171">
    <property type="entry name" value="2OG-FeII_Oxy"/>
    <property type="match status" value="1"/>
</dbReference>
<feature type="non-terminal residue" evidence="5">
    <location>
        <position position="1"/>
    </location>
</feature>
<dbReference type="SUPFAM" id="SSF51197">
    <property type="entry name" value="Clavaminate synthase-like"/>
    <property type="match status" value="1"/>
</dbReference>
<keyword evidence="1 3" id="KW-0479">Metal-binding</keyword>
<keyword evidence="3" id="KW-0560">Oxidoreductase</keyword>